<dbReference type="EMBL" id="CAUM01000107">
    <property type="protein sequence ID" value="CCV06825.1"/>
    <property type="molecule type" value="Genomic_DNA"/>
</dbReference>
<dbReference type="InterPro" id="IPR006311">
    <property type="entry name" value="TAT_signal"/>
</dbReference>
<dbReference type="PROSITE" id="PS51318">
    <property type="entry name" value="TAT"/>
    <property type="match status" value="1"/>
</dbReference>
<proteinExistence type="predicted"/>
<dbReference type="InterPro" id="IPR029052">
    <property type="entry name" value="Metallo-depent_PP-like"/>
</dbReference>
<sequence length="99" mass="11016">MLRAGLVRSWKQKKAMFRRLHPVSRRSLLAGAAATGALIMLHPFSARAQANQAHLRIMETTDIHVNVLPYDYYADKANDTLGLSRTASLAANVRSHYAL</sequence>
<evidence type="ECO:0008006" key="3">
    <source>
        <dbReference type="Google" id="ProtNLM"/>
    </source>
</evidence>
<accession>M5ES25</accession>
<keyword evidence="2" id="KW-1185">Reference proteome</keyword>
<dbReference type="AlphaFoldDB" id="M5ES25"/>
<evidence type="ECO:0000313" key="1">
    <source>
        <dbReference type="EMBL" id="CCV06825.1"/>
    </source>
</evidence>
<dbReference type="eggNOG" id="COG0737">
    <property type="taxonomic scope" value="Bacteria"/>
</dbReference>
<protein>
    <recommendedName>
        <fullName evidence="3">2',3'-cyclic-nucleotide 2'-phosphodiesterase</fullName>
    </recommendedName>
</protein>
<name>M5ES25_9HYPH</name>
<reference evidence="1 2" key="1">
    <citation type="submission" date="2013-02" db="EMBL/GenBank/DDBJ databases">
        <authorList>
            <person name="Genoscope - CEA"/>
        </authorList>
    </citation>
    <scope>NUCLEOTIDE SEQUENCE [LARGE SCALE GENOMIC DNA]</scope>
    <source>
        <strain evidence="1 2">STM 2683</strain>
    </source>
</reference>
<dbReference type="Proteomes" id="UP000012062">
    <property type="component" value="Unassembled WGS sequence"/>
</dbReference>
<dbReference type="Gene3D" id="3.60.21.10">
    <property type="match status" value="1"/>
</dbReference>
<comment type="caution">
    <text evidence="1">The sequence shown here is derived from an EMBL/GenBank/DDBJ whole genome shotgun (WGS) entry which is preliminary data.</text>
</comment>
<dbReference type="SUPFAM" id="SSF56300">
    <property type="entry name" value="Metallo-dependent phosphatases"/>
    <property type="match status" value="1"/>
</dbReference>
<dbReference type="STRING" id="1297569.MESS2_400019"/>
<gene>
    <name evidence="1" type="ORF">MESS2_400019</name>
</gene>
<organism evidence="1 2">
    <name type="scientific">Mesorhizobium metallidurans STM 2683</name>
    <dbReference type="NCBI Taxonomy" id="1297569"/>
    <lineage>
        <taxon>Bacteria</taxon>
        <taxon>Pseudomonadati</taxon>
        <taxon>Pseudomonadota</taxon>
        <taxon>Alphaproteobacteria</taxon>
        <taxon>Hyphomicrobiales</taxon>
        <taxon>Phyllobacteriaceae</taxon>
        <taxon>Mesorhizobium</taxon>
    </lineage>
</organism>
<evidence type="ECO:0000313" key="2">
    <source>
        <dbReference type="Proteomes" id="UP000012062"/>
    </source>
</evidence>